<dbReference type="EMBL" id="JARH01000085">
    <property type="protein sequence ID" value="EXF85566.1"/>
    <property type="molecule type" value="Genomic_DNA"/>
</dbReference>
<dbReference type="HOGENOM" id="CLU_112102_0_0_1"/>
<dbReference type="KEGG" id="cfj:CFIO01_06872"/>
<comment type="caution">
    <text evidence="1">The sequence shown here is derived from an EMBL/GenBank/DDBJ whole genome shotgun (WGS) entry which is preliminary data.</text>
</comment>
<keyword evidence="2" id="KW-1185">Reference proteome</keyword>
<organism evidence="1 2">
    <name type="scientific">Colletotrichum fioriniae PJ7</name>
    <dbReference type="NCBI Taxonomy" id="1445577"/>
    <lineage>
        <taxon>Eukaryota</taxon>
        <taxon>Fungi</taxon>
        <taxon>Dikarya</taxon>
        <taxon>Ascomycota</taxon>
        <taxon>Pezizomycotina</taxon>
        <taxon>Sordariomycetes</taxon>
        <taxon>Hypocreomycetidae</taxon>
        <taxon>Glomerellales</taxon>
        <taxon>Glomerellaceae</taxon>
        <taxon>Colletotrichum</taxon>
        <taxon>Colletotrichum acutatum species complex</taxon>
    </lineage>
</organism>
<dbReference type="AlphaFoldDB" id="A0A010RY89"/>
<proteinExistence type="predicted"/>
<evidence type="ECO:0008006" key="3">
    <source>
        <dbReference type="Google" id="ProtNLM"/>
    </source>
</evidence>
<reference evidence="1 2" key="1">
    <citation type="submission" date="2014-02" db="EMBL/GenBank/DDBJ databases">
        <title>The genome sequence of Colletotrichum fioriniae PJ7.</title>
        <authorList>
            <person name="Baroncelli R."/>
            <person name="Thon M.R."/>
        </authorList>
    </citation>
    <scope>NUCLEOTIDE SEQUENCE [LARGE SCALE GENOMIC DNA]</scope>
    <source>
        <strain evidence="1 2">PJ7</strain>
    </source>
</reference>
<sequence length="214" mass="23567">MSGPPPNLGPTRVILHVKGDVPEWKEEFKQFLLTVKDSEGYFRYRWGPWEEDHSKLEILATWAPVEHRQAFGRCPHHQKAIDALMPVLKAVPSKCPRVDFDVSTIVPPPPQLINSPICEIITITHFTGDKDAAAAMIKKVEANAGCLASHSGITATDTPDNGTVWLGFVGWQDYASSKAADKSVYIPSGVGKVESHHINFNFPIKGFSVTNPGR</sequence>
<dbReference type="SUPFAM" id="SSF54909">
    <property type="entry name" value="Dimeric alpha+beta barrel"/>
    <property type="match status" value="1"/>
</dbReference>
<protein>
    <recommendedName>
        <fullName evidence="3">ABM domain-containing protein</fullName>
    </recommendedName>
</protein>
<gene>
    <name evidence="1" type="ORF">CFIO01_06872</name>
</gene>
<name>A0A010RY89_9PEZI</name>
<evidence type="ECO:0000313" key="2">
    <source>
        <dbReference type="Proteomes" id="UP000020467"/>
    </source>
</evidence>
<dbReference type="OrthoDB" id="3830579at2759"/>
<dbReference type="InterPro" id="IPR011008">
    <property type="entry name" value="Dimeric_a/b-barrel"/>
</dbReference>
<dbReference type="Gene3D" id="3.30.70.100">
    <property type="match status" value="1"/>
</dbReference>
<dbReference type="Proteomes" id="UP000020467">
    <property type="component" value="Unassembled WGS sequence"/>
</dbReference>
<dbReference type="eggNOG" id="ENOG502TE0W">
    <property type="taxonomic scope" value="Eukaryota"/>
</dbReference>
<accession>A0A010RY89</accession>
<evidence type="ECO:0000313" key="1">
    <source>
        <dbReference type="EMBL" id="EXF85566.1"/>
    </source>
</evidence>